<comment type="caution">
    <text evidence="9">The sequence shown here is derived from an EMBL/GenBank/DDBJ whole genome shotgun (WGS) entry which is preliminary data.</text>
</comment>
<dbReference type="GO" id="GO:0005247">
    <property type="term" value="F:voltage-gated chloride channel activity"/>
    <property type="evidence" value="ECO:0007669"/>
    <property type="project" value="TreeGrafter"/>
</dbReference>
<organism evidence="9 10">
    <name type="scientific">Pneumocystis jirovecii (strain RU7)</name>
    <name type="common">Human pneumocystis pneumonia agent</name>
    <dbReference type="NCBI Taxonomy" id="1408657"/>
    <lineage>
        <taxon>Eukaryota</taxon>
        <taxon>Fungi</taxon>
        <taxon>Dikarya</taxon>
        <taxon>Ascomycota</taxon>
        <taxon>Taphrinomycotina</taxon>
        <taxon>Pneumocystomycetes</taxon>
        <taxon>Pneumocystaceae</taxon>
        <taxon>Pneumocystis</taxon>
    </lineage>
</organism>
<proteinExistence type="predicted"/>
<evidence type="ECO:0000256" key="5">
    <source>
        <dbReference type="ARBA" id="ARBA00023065"/>
    </source>
</evidence>
<keyword evidence="2" id="KW-0813">Transport</keyword>
<dbReference type="CDD" id="cd03684">
    <property type="entry name" value="ClC_3_like"/>
    <property type="match status" value="1"/>
</dbReference>
<dbReference type="RefSeq" id="XP_018228673.1">
    <property type="nucleotide sequence ID" value="XM_018375132.1"/>
</dbReference>
<dbReference type="InterPro" id="IPR001807">
    <property type="entry name" value="ClC"/>
</dbReference>
<dbReference type="STRING" id="1408657.A0A0W4ZHQ0"/>
<dbReference type="eggNOG" id="KOG0475">
    <property type="taxonomic scope" value="Eukaryota"/>
</dbReference>
<protein>
    <recommendedName>
        <fullName evidence="11">Chloride channel protein</fullName>
    </recommendedName>
</protein>
<keyword evidence="6 8" id="KW-0472">Membrane</keyword>
<keyword evidence="4 8" id="KW-1133">Transmembrane helix</keyword>
<dbReference type="Gene3D" id="3.10.580.20">
    <property type="match status" value="1"/>
</dbReference>
<feature type="transmembrane region" description="Helical" evidence="8">
    <location>
        <begin position="308"/>
        <end position="324"/>
    </location>
</feature>
<feature type="transmembrane region" description="Helical" evidence="8">
    <location>
        <begin position="596"/>
        <end position="619"/>
    </location>
</feature>
<dbReference type="Proteomes" id="UP000053447">
    <property type="component" value="Unassembled WGS sequence"/>
</dbReference>
<feature type="transmembrane region" description="Helical" evidence="8">
    <location>
        <begin position="279"/>
        <end position="302"/>
    </location>
</feature>
<evidence type="ECO:0000256" key="8">
    <source>
        <dbReference type="SAM" id="Phobius"/>
    </source>
</evidence>
<evidence type="ECO:0000256" key="1">
    <source>
        <dbReference type="ARBA" id="ARBA00004141"/>
    </source>
</evidence>
<dbReference type="AlphaFoldDB" id="A0A0W4ZHQ0"/>
<keyword evidence="10" id="KW-1185">Reference proteome</keyword>
<evidence type="ECO:0000313" key="9">
    <source>
        <dbReference type="EMBL" id="KTW27902.1"/>
    </source>
</evidence>
<feature type="transmembrane region" description="Helical" evidence="8">
    <location>
        <begin position="154"/>
        <end position="179"/>
    </location>
</feature>
<evidence type="ECO:0000256" key="3">
    <source>
        <dbReference type="ARBA" id="ARBA00022692"/>
    </source>
</evidence>
<feature type="transmembrane region" description="Helical" evidence="8">
    <location>
        <begin position="451"/>
        <end position="471"/>
    </location>
</feature>
<dbReference type="InterPro" id="IPR046342">
    <property type="entry name" value="CBS_dom_sf"/>
</dbReference>
<keyword evidence="7" id="KW-0868">Chloride</keyword>
<evidence type="ECO:0000256" key="2">
    <source>
        <dbReference type="ARBA" id="ARBA00022448"/>
    </source>
</evidence>
<dbReference type="VEuPathDB" id="FungiDB:T551_02869"/>
<dbReference type="EMBL" id="LFWA01000013">
    <property type="protein sequence ID" value="KTW27902.1"/>
    <property type="molecule type" value="Genomic_DNA"/>
</dbReference>
<dbReference type="SUPFAM" id="SSF54631">
    <property type="entry name" value="CBS-domain pair"/>
    <property type="match status" value="1"/>
</dbReference>
<dbReference type="FunFam" id="1.10.3080.10:FF:000011">
    <property type="entry name" value="Chloride channel protein"/>
    <property type="match status" value="1"/>
</dbReference>
<dbReference type="GO" id="GO:0005794">
    <property type="term" value="C:Golgi apparatus"/>
    <property type="evidence" value="ECO:0007669"/>
    <property type="project" value="TreeGrafter"/>
</dbReference>
<dbReference type="PANTHER" id="PTHR45711:SF6">
    <property type="entry name" value="CHLORIDE CHANNEL PROTEIN"/>
    <property type="match status" value="1"/>
</dbReference>
<accession>A0A0W4ZHQ0</accession>
<feature type="transmembrane region" description="Helical" evidence="8">
    <location>
        <begin position="409"/>
        <end position="431"/>
    </location>
</feature>
<name>A0A0W4ZHQ0_PNEJ7</name>
<dbReference type="GO" id="GO:0005769">
    <property type="term" value="C:early endosome"/>
    <property type="evidence" value="ECO:0007669"/>
    <property type="project" value="TreeGrafter"/>
</dbReference>
<dbReference type="OrthoDB" id="44789at2759"/>
<evidence type="ECO:0000256" key="4">
    <source>
        <dbReference type="ARBA" id="ARBA00022989"/>
    </source>
</evidence>
<evidence type="ECO:0000313" key="10">
    <source>
        <dbReference type="Proteomes" id="UP000053447"/>
    </source>
</evidence>
<gene>
    <name evidence="9" type="ORF">T551_02869</name>
</gene>
<dbReference type="SUPFAM" id="SSF81340">
    <property type="entry name" value="Clc chloride channel"/>
    <property type="match status" value="1"/>
</dbReference>
<feature type="transmembrane region" description="Helical" evidence="8">
    <location>
        <begin position="530"/>
        <end position="552"/>
    </location>
</feature>
<keyword evidence="5" id="KW-0406">Ion transport</keyword>
<reference evidence="10" key="1">
    <citation type="journal article" date="2016" name="Nat. Commun.">
        <title>Genome analysis of three Pneumocystis species reveals adaptation mechanisms to life exclusively in mammalian hosts.</title>
        <authorList>
            <person name="Ma L."/>
            <person name="Chen Z."/>
            <person name="Huang D.W."/>
            <person name="Kutty G."/>
            <person name="Ishihara M."/>
            <person name="Wang H."/>
            <person name="Abouelleil A."/>
            <person name="Bishop L."/>
            <person name="Davey E."/>
            <person name="Deng R."/>
            <person name="Deng X."/>
            <person name="Fan L."/>
            <person name="Fantoni G."/>
            <person name="Fitzgerald M."/>
            <person name="Gogineni E."/>
            <person name="Goldberg J.M."/>
            <person name="Handley G."/>
            <person name="Hu X."/>
            <person name="Huber C."/>
            <person name="Jiao X."/>
            <person name="Jones K."/>
            <person name="Levin J.Z."/>
            <person name="Liu Y."/>
            <person name="Macdonald P."/>
            <person name="Melnikov A."/>
            <person name="Raley C."/>
            <person name="Sassi M."/>
            <person name="Sherman B.T."/>
            <person name="Song X."/>
            <person name="Sykes S."/>
            <person name="Tran B."/>
            <person name="Walsh L."/>
            <person name="Xia Y."/>
            <person name="Yang J."/>
            <person name="Young S."/>
            <person name="Zeng Q."/>
            <person name="Zheng X."/>
            <person name="Stephens R."/>
            <person name="Nusbaum C."/>
            <person name="Birren B.W."/>
            <person name="Azadi P."/>
            <person name="Lempicki R.A."/>
            <person name="Cuomo C.A."/>
            <person name="Kovacs J.A."/>
        </authorList>
    </citation>
    <scope>NUCLEOTIDE SEQUENCE [LARGE SCALE GENOMIC DNA]</scope>
    <source>
        <strain evidence="10">RU7</strain>
    </source>
</reference>
<feature type="transmembrane region" description="Helical" evidence="8">
    <location>
        <begin position="336"/>
        <end position="360"/>
    </location>
</feature>
<feature type="transmembrane region" description="Helical" evidence="8">
    <location>
        <begin position="736"/>
        <end position="753"/>
    </location>
</feature>
<dbReference type="InterPro" id="IPR014743">
    <property type="entry name" value="Cl-channel_core"/>
</dbReference>
<dbReference type="GO" id="GO:0005886">
    <property type="term" value="C:plasma membrane"/>
    <property type="evidence" value="ECO:0007669"/>
    <property type="project" value="TreeGrafter"/>
</dbReference>
<dbReference type="PRINTS" id="PR00762">
    <property type="entry name" value="CLCHANNEL"/>
</dbReference>
<comment type="subcellular location">
    <subcellularLocation>
        <location evidence="1">Membrane</location>
        <topology evidence="1">Multi-pass membrane protein</topology>
    </subcellularLocation>
</comment>
<keyword evidence="3 8" id="KW-0812">Transmembrane</keyword>
<evidence type="ECO:0000256" key="6">
    <source>
        <dbReference type="ARBA" id="ARBA00023136"/>
    </source>
</evidence>
<sequence>MRFSKLVIDKRSTLCSIHEMYRNEFAHNYTPNKQSENFQSERNIYESVENHWETHSFSNTEFSLKRESGSTEIEERSIFVERLEDKNAAFIGSTIKHIFSRLFYEKCSESSKLKNFSTIDWVDENTKERDRKQTIRKLRGIWGKIYQFWDFSQLWVIIITTGISIGVISGFIDIVSGWLSDIREGYCKSGFYLNRNFCCWVPQEAKQVEKTCHDWVSWKDAFNILKKESYIVSYIFYIIFVTLFGLISSFLVNSYACYAKNSGISEIKIILSGFVMHRFLGKWTLIIKSLSVCLSIASGLWIGKEGPLIHIACCCADFFFKIFSTAKENQAKKREILSAAAAAGTSVAFGAPIGGVLFALEQLSYYFPEKTMWRSFVCAMISAMSLKFINPFRDGRLVIYQAFFKVEWYSFELIPISLLGVIGGLYGFLFIKFNKKILKLKSNYKITNYPVQEVLVVTFITGLINYSNVLMKFQHSNLLAQLFKKCSENDTIVFCLKENIISSIFILLYATIFGIFLSCISFGLQVPSGIILPSMVIGALYGRLIGIILQYIQHKIPSAWVFSACKPDIECVAPEIYSIIGAASAVAGVTRMTVSLVIIMFELTGALTYVLPIMIAVMISKWVSDAFGKYGIYESWIYLNSYPYLSKELKIKNDTIENYITRANELVTIAAKGHTIKSLELLLKNHTYRGFPIINNDDDAILIGYISRFQLQLALGNYHSINTNTLLIFKQKKTKIFINILETVTVIFLLYNFRIHQYMQILDHGWTSHHLHCLRKAVYN</sequence>
<evidence type="ECO:0000256" key="7">
    <source>
        <dbReference type="ARBA" id="ARBA00023214"/>
    </source>
</evidence>
<feature type="transmembrane region" description="Helical" evidence="8">
    <location>
        <begin position="234"/>
        <end position="258"/>
    </location>
</feature>
<dbReference type="Gene3D" id="1.10.3080.10">
    <property type="entry name" value="Clc chloride channel"/>
    <property type="match status" value="1"/>
</dbReference>
<dbReference type="PANTHER" id="PTHR45711">
    <property type="entry name" value="CHLORIDE CHANNEL PROTEIN"/>
    <property type="match status" value="1"/>
</dbReference>
<dbReference type="GeneID" id="28941387"/>
<evidence type="ECO:0008006" key="11">
    <source>
        <dbReference type="Google" id="ProtNLM"/>
    </source>
</evidence>
<feature type="transmembrane region" description="Helical" evidence="8">
    <location>
        <begin position="504"/>
        <end position="524"/>
    </location>
</feature>
<dbReference type="Pfam" id="PF00654">
    <property type="entry name" value="Voltage_CLC"/>
    <property type="match status" value="1"/>
</dbReference>